<dbReference type="PROSITE" id="PS50890">
    <property type="entry name" value="PUA"/>
    <property type="match status" value="1"/>
</dbReference>
<dbReference type="InterPro" id="IPR002478">
    <property type="entry name" value="PUA"/>
</dbReference>
<dbReference type="GO" id="GO:0001731">
    <property type="term" value="P:formation of translation preinitiation complex"/>
    <property type="evidence" value="ECO:0007669"/>
    <property type="project" value="TreeGrafter"/>
</dbReference>
<dbReference type="InterPro" id="IPR022430">
    <property type="entry name" value="CHP03684"/>
</dbReference>
<dbReference type="InterPro" id="IPR004521">
    <property type="entry name" value="Uncharacterised_CHP00451"/>
</dbReference>
<evidence type="ECO:0000256" key="2">
    <source>
        <dbReference type="ARBA" id="ARBA00022490"/>
    </source>
</evidence>
<dbReference type="NCBIfam" id="TIGR03684">
    <property type="entry name" value="arCOG00985"/>
    <property type="match status" value="1"/>
</dbReference>
<dbReference type="EMBL" id="CP002069">
    <property type="protein sequence ID" value="ADI74740.1"/>
    <property type="molecule type" value="Genomic_DNA"/>
</dbReference>
<dbReference type="Pfam" id="PF17832">
    <property type="entry name" value="Pre-PUA"/>
    <property type="match status" value="1"/>
</dbReference>
<dbReference type="OrthoDB" id="27972at2157"/>
<dbReference type="InterPro" id="IPR041366">
    <property type="entry name" value="Pre-PUA"/>
</dbReference>
<dbReference type="InterPro" id="IPR015947">
    <property type="entry name" value="PUA-like_sf"/>
</dbReference>
<dbReference type="PANTHER" id="PTHR22798">
    <property type="entry name" value="MCT-1 PROTEIN"/>
    <property type="match status" value="1"/>
</dbReference>
<dbReference type="Gene3D" id="3.10.400.20">
    <property type="match status" value="1"/>
</dbReference>
<dbReference type="InterPro" id="IPR016437">
    <property type="entry name" value="MCT-1/Tma20"/>
</dbReference>
<dbReference type="SUPFAM" id="SSF88697">
    <property type="entry name" value="PUA domain-like"/>
    <property type="match status" value="1"/>
</dbReference>
<evidence type="ECO:0000256" key="1">
    <source>
        <dbReference type="ARBA" id="ARBA00004496"/>
    </source>
</evidence>
<dbReference type="GO" id="GO:0005737">
    <property type="term" value="C:cytoplasm"/>
    <property type="evidence" value="ECO:0007669"/>
    <property type="project" value="UniProtKB-SubCell"/>
</dbReference>
<accession>D7EA69</accession>
<dbReference type="Pfam" id="PF01472">
    <property type="entry name" value="PUA"/>
    <property type="match status" value="1"/>
</dbReference>
<protein>
    <submittedName>
        <fullName evidence="4">PUA domain containing protein</fullName>
    </submittedName>
</protein>
<evidence type="ECO:0000259" key="3">
    <source>
        <dbReference type="SMART" id="SM00359"/>
    </source>
</evidence>
<reference evidence="4 5" key="1">
    <citation type="submission" date="2010-06" db="EMBL/GenBank/DDBJ databases">
        <title>Complete sequence chromosome of Methanohalobium evestigatum Z-7303.</title>
        <authorList>
            <consortium name="US DOE Joint Genome Institute"/>
            <person name="Lucas S."/>
            <person name="Copeland A."/>
            <person name="Lapidus A."/>
            <person name="Cheng J.-F."/>
            <person name="Bruce D."/>
            <person name="Goodwin L."/>
            <person name="Pitluck S."/>
            <person name="Saunders E."/>
            <person name="Detter J.C."/>
            <person name="Han C."/>
            <person name="Tapia R."/>
            <person name="Land M."/>
            <person name="Hauser L."/>
            <person name="Kyrpides N."/>
            <person name="Mikhailova N."/>
            <person name="Sieprawska-Lupa M."/>
            <person name="Whitman W.B."/>
            <person name="Anderson I."/>
            <person name="Woyke T."/>
        </authorList>
    </citation>
    <scope>NUCLEOTIDE SEQUENCE [LARGE SCALE GENOMIC DNA]</scope>
    <source>
        <strain evidence="5">ATCC BAA-1072 / DSM 3721 / NBRC 107634 / OCM 161 / Z-7303</strain>
    </source>
</reference>
<sequence>MKIKSRVQLRKSTKNKLLNELVSTFGDEIKKLSDSKFECVKTDKYSIIMVDNNPLLFFIGDEIFPTVRGALEINLNSNNVYVDSGAVKFVSKGADVMSPGIVKSDPNIKKGDLVIIKEENHGKPLAVGRAMMDGEEMTGESGKAVQSIHYVGDELWNLSI</sequence>
<dbReference type="HOGENOM" id="CLU_090468_1_1_2"/>
<keyword evidence="5" id="KW-1185">Reference proteome</keyword>
<dbReference type="PANTHER" id="PTHR22798:SF0">
    <property type="entry name" value="MALIGNANT T-CELL-AMPLIFIED SEQUENCE 1"/>
    <property type="match status" value="1"/>
</dbReference>
<gene>
    <name evidence="4" type="ordered locus">Metev_1909</name>
</gene>
<dbReference type="NCBIfam" id="NF011153">
    <property type="entry name" value="PRK14560.1-4"/>
    <property type="match status" value="1"/>
</dbReference>
<dbReference type="NCBIfam" id="TIGR00451">
    <property type="entry name" value="unchar_dom_2"/>
    <property type="match status" value="1"/>
</dbReference>
<dbReference type="GO" id="GO:0003723">
    <property type="term" value="F:RNA binding"/>
    <property type="evidence" value="ECO:0007669"/>
    <property type="project" value="InterPro"/>
</dbReference>
<dbReference type="SMART" id="SM00359">
    <property type="entry name" value="PUA"/>
    <property type="match status" value="1"/>
</dbReference>
<dbReference type="Proteomes" id="UP000000391">
    <property type="component" value="Chromosome"/>
</dbReference>
<dbReference type="GeneID" id="9347568"/>
<comment type="subcellular location">
    <subcellularLocation>
        <location evidence="1">Cytoplasm</location>
    </subcellularLocation>
</comment>
<name>D7EA69_METEZ</name>
<dbReference type="PIRSF" id="PIRSF005067">
    <property type="entry name" value="Tma_RNA-bind_prd"/>
    <property type="match status" value="1"/>
</dbReference>
<organism evidence="4 5">
    <name type="scientific">Methanohalobium evestigatum (strain ATCC BAA-1072 / DSM 3721 / NBRC 107634 / OCM 161 / Z-7303)</name>
    <dbReference type="NCBI Taxonomy" id="644295"/>
    <lineage>
        <taxon>Archaea</taxon>
        <taxon>Methanobacteriati</taxon>
        <taxon>Methanobacteriota</taxon>
        <taxon>Stenosarchaea group</taxon>
        <taxon>Methanomicrobia</taxon>
        <taxon>Methanosarcinales</taxon>
        <taxon>Methanosarcinaceae</taxon>
        <taxon>Methanohalobium</taxon>
    </lineage>
</organism>
<feature type="domain" description="PUA" evidence="3">
    <location>
        <begin position="78"/>
        <end position="152"/>
    </location>
</feature>
<dbReference type="CDD" id="cd21154">
    <property type="entry name" value="PUA_MJ1432-like"/>
    <property type="match status" value="1"/>
</dbReference>
<evidence type="ECO:0000313" key="4">
    <source>
        <dbReference type="EMBL" id="ADI74740.1"/>
    </source>
</evidence>
<dbReference type="KEGG" id="mev:Metev_1909"/>
<dbReference type="RefSeq" id="WP_013195305.1">
    <property type="nucleotide sequence ID" value="NC_014253.1"/>
</dbReference>
<dbReference type="STRING" id="644295.Metev_1909"/>
<dbReference type="AlphaFoldDB" id="D7EA69"/>
<proteinExistence type="predicted"/>
<keyword evidence="2" id="KW-0963">Cytoplasm</keyword>
<evidence type="ECO:0000313" key="5">
    <source>
        <dbReference type="Proteomes" id="UP000000391"/>
    </source>
</evidence>